<gene>
    <name evidence="2" type="ORF">BDP27DRAFT_1375077</name>
</gene>
<keyword evidence="3" id="KW-1185">Reference proteome</keyword>
<organism evidence="2 3">
    <name type="scientific">Rhodocollybia butyracea</name>
    <dbReference type="NCBI Taxonomy" id="206335"/>
    <lineage>
        <taxon>Eukaryota</taxon>
        <taxon>Fungi</taxon>
        <taxon>Dikarya</taxon>
        <taxon>Basidiomycota</taxon>
        <taxon>Agaricomycotina</taxon>
        <taxon>Agaricomycetes</taxon>
        <taxon>Agaricomycetidae</taxon>
        <taxon>Agaricales</taxon>
        <taxon>Marasmiineae</taxon>
        <taxon>Omphalotaceae</taxon>
        <taxon>Rhodocollybia</taxon>
    </lineage>
</organism>
<evidence type="ECO:0000313" key="3">
    <source>
        <dbReference type="Proteomes" id="UP000772434"/>
    </source>
</evidence>
<dbReference type="Proteomes" id="UP000772434">
    <property type="component" value="Unassembled WGS sequence"/>
</dbReference>
<sequence length="117" mass="12454">MARKRRNAARSYVGNGRFGGPLVASRVGPVGLAAKRKEIEERFTCAAQGLGPDSLHLLHDLSGSTSGTQEDFTQGPLDINFEGEVQTAGDSNDDDANETRGQGAQQALDLQFDMAAF</sequence>
<reference evidence="2" key="1">
    <citation type="submission" date="2020-11" db="EMBL/GenBank/DDBJ databases">
        <authorList>
            <consortium name="DOE Joint Genome Institute"/>
            <person name="Ahrendt S."/>
            <person name="Riley R."/>
            <person name="Andreopoulos W."/>
            <person name="Labutti K."/>
            <person name="Pangilinan J."/>
            <person name="Ruiz-Duenas F.J."/>
            <person name="Barrasa J.M."/>
            <person name="Sanchez-Garcia M."/>
            <person name="Camarero S."/>
            <person name="Miyauchi S."/>
            <person name="Serrano A."/>
            <person name="Linde D."/>
            <person name="Babiker R."/>
            <person name="Drula E."/>
            <person name="Ayuso-Fernandez I."/>
            <person name="Pacheco R."/>
            <person name="Padilla G."/>
            <person name="Ferreira P."/>
            <person name="Barriuso J."/>
            <person name="Kellner H."/>
            <person name="Castanera R."/>
            <person name="Alfaro M."/>
            <person name="Ramirez L."/>
            <person name="Pisabarro A.G."/>
            <person name="Kuo A."/>
            <person name="Tritt A."/>
            <person name="Lipzen A."/>
            <person name="He G."/>
            <person name="Yan M."/>
            <person name="Ng V."/>
            <person name="Cullen D."/>
            <person name="Martin F."/>
            <person name="Rosso M.-N."/>
            <person name="Henrissat B."/>
            <person name="Hibbett D."/>
            <person name="Martinez A.T."/>
            <person name="Grigoriev I.V."/>
        </authorList>
    </citation>
    <scope>NUCLEOTIDE SEQUENCE</scope>
    <source>
        <strain evidence="2">AH 40177</strain>
    </source>
</reference>
<comment type="caution">
    <text evidence="2">The sequence shown here is derived from an EMBL/GenBank/DDBJ whole genome shotgun (WGS) entry which is preliminary data.</text>
</comment>
<evidence type="ECO:0000256" key="1">
    <source>
        <dbReference type="SAM" id="MobiDB-lite"/>
    </source>
</evidence>
<accession>A0A9P5P7B9</accession>
<feature type="non-terminal residue" evidence="2">
    <location>
        <position position="1"/>
    </location>
</feature>
<dbReference type="EMBL" id="JADNRY010000643">
    <property type="protein sequence ID" value="KAF9032182.1"/>
    <property type="molecule type" value="Genomic_DNA"/>
</dbReference>
<evidence type="ECO:0000313" key="2">
    <source>
        <dbReference type="EMBL" id="KAF9032182.1"/>
    </source>
</evidence>
<proteinExistence type="predicted"/>
<name>A0A9P5P7B9_9AGAR</name>
<feature type="region of interest" description="Disordered" evidence="1">
    <location>
        <begin position="85"/>
        <end position="105"/>
    </location>
</feature>
<protein>
    <submittedName>
        <fullName evidence="2">Uncharacterized protein</fullName>
    </submittedName>
</protein>
<dbReference type="AlphaFoldDB" id="A0A9P5P7B9"/>